<dbReference type="Pfam" id="PF01420">
    <property type="entry name" value="Methylase_S"/>
    <property type="match status" value="2"/>
</dbReference>
<sequence length="434" mass="47746">MTEPFAIPASWQWVTFSDVARVASNLVSPLEYPDLPHIAPNHIESETGRLLPYKTAAEDGVTSSKHLFEPGHILYSKIRPYLAKVVRVDFRGVCSADMYPIEASIDSRYLFWWLLTPTFTSLAAGHQSRVVLPKINKEALGKLPVPVPPLAEQRRIVAALEDHLSRLDKARQLAATARKRLDHLRASLISARLGSMDAPRFRLGDVATIASGHTPKGVSDYLKPQPGAGMIPYYKVGDMNLVAGRYMSESRTYLSSEDAASLKLHVRPAGTVLIPKRGGAIHTNKKRIMQTAAAYDLNTMGIVPSEKLDPVYLWYWFEQLDLSSIADGSNVPQINKPDLVDLVIPIPELGRQKEIASALDEAMGGIQRIADIPVIARASSLHRALLAEAFAGRLVAQDPADEPASVLLERIRSERAARGPVRRGRRSKGQEAVL</sequence>
<dbReference type="PANTHER" id="PTHR43140:SF1">
    <property type="entry name" value="TYPE I RESTRICTION ENZYME ECOKI SPECIFICITY SUBUNIT"/>
    <property type="match status" value="1"/>
</dbReference>
<keyword evidence="7" id="KW-0378">Hydrolase</keyword>
<gene>
    <name evidence="7" type="ORF">HNR21_001923</name>
</gene>
<dbReference type="InterPro" id="IPR000055">
    <property type="entry name" value="Restrct_endonuc_typeI_TRD"/>
</dbReference>
<comment type="subunit">
    <text evidence="4">The methyltransferase is composed of M and S polypeptides.</text>
</comment>
<evidence type="ECO:0000256" key="3">
    <source>
        <dbReference type="ARBA" id="ARBA00023125"/>
    </source>
</evidence>
<comment type="caution">
    <text evidence="7">The sequence shown here is derived from an EMBL/GenBank/DDBJ whole genome shotgun (WGS) entry which is preliminary data.</text>
</comment>
<keyword evidence="5" id="KW-0175">Coiled coil</keyword>
<feature type="coiled-coil region" evidence="5">
    <location>
        <begin position="150"/>
        <end position="187"/>
    </location>
</feature>
<dbReference type="GO" id="GO:0009307">
    <property type="term" value="P:DNA restriction-modification system"/>
    <property type="evidence" value="ECO:0007669"/>
    <property type="project" value="UniProtKB-KW"/>
</dbReference>
<evidence type="ECO:0000313" key="7">
    <source>
        <dbReference type="EMBL" id="MBA9003041.1"/>
    </source>
</evidence>
<evidence type="ECO:0000313" key="8">
    <source>
        <dbReference type="Proteomes" id="UP000539313"/>
    </source>
</evidence>
<dbReference type="Proteomes" id="UP000539313">
    <property type="component" value="Unassembled WGS sequence"/>
</dbReference>
<dbReference type="InterPro" id="IPR044946">
    <property type="entry name" value="Restrct_endonuc_typeI_TRD_sf"/>
</dbReference>
<protein>
    <submittedName>
        <fullName evidence="7">Type I restriction enzyme S subunit</fullName>
        <ecNumber evidence="7">3.1.21.3</ecNumber>
    </submittedName>
</protein>
<evidence type="ECO:0000256" key="4">
    <source>
        <dbReference type="ARBA" id="ARBA00038652"/>
    </source>
</evidence>
<keyword evidence="2" id="KW-0680">Restriction system</keyword>
<dbReference type="Gene3D" id="3.90.220.20">
    <property type="entry name" value="DNA methylase specificity domains"/>
    <property type="match status" value="2"/>
</dbReference>
<dbReference type="InterPro" id="IPR051212">
    <property type="entry name" value="Type-I_RE_S_subunit"/>
</dbReference>
<dbReference type="PANTHER" id="PTHR43140">
    <property type="entry name" value="TYPE-1 RESTRICTION ENZYME ECOKI SPECIFICITY PROTEIN"/>
    <property type="match status" value="1"/>
</dbReference>
<dbReference type="RefSeq" id="WP_182704918.1">
    <property type="nucleotide sequence ID" value="NZ_JACJII010000001.1"/>
</dbReference>
<keyword evidence="3" id="KW-0238">DNA-binding</keyword>
<reference evidence="7 8" key="1">
    <citation type="submission" date="2020-08" db="EMBL/GenBank/DDBJ databases">
        <title>Sequencing the genomes of 1000 actinobacteria strains.</title>
        <authorList>
            <person name="Klenk H.-P."/>
        </authorList>
    </citation>
    <scope>NUCLEOTIDE SEQUENCE [LARGE SCALE GENOMIC DNA]</scope>
    <source>
        <strain evidence="7 8">DSM 45823</strain>
    </source>
</reference>
<name>A0A7W3MW98_9ACTN</name>
<dbReference type="GO" id="GO:0009035">
    <property type="term" value="F:type I site-specific deoxyribonuclease activity"/>
    <property type="evidence" value="ECO:0007669"/>
    <property type="project" value="UniProtKB-EC"/>
</dbReference>
<evidence type="ECO:0000256" key="1">
    <source>
        <dbReference type="ARBA" id="ARBA00010923"/>
    </source>
</evidence>
<feature type="domain" description="Type I restriction modification DNA specificity" evidence="6">
    <location>
        <begin position="11"/>
        <end position="169"/>
    </location>
</feature>
<dbReference type="GO" id="GO:0003677">
    <property type="term" value="F:DNA binding"/>
    <property type="evidence" value="ECO:0007669"/>
    <property type="project" value="UniProtKB-KW"/>
</dbReference>
<dbReference type="EC" id="3.1.21.3" evidence="7"/>
<evidence type="ECO:0000259" key="6">
    <source>
        <dbReference type="Pfam" id="PF01420"/>
    </source>
</evidence>
<organism evidence="7 8">
    <name type="scientific">Thermomonospora cellulosilytica</name>
    <dbReference type="NCBI Taxonomy" id="1411118"/>
    <lineage>
        <taxon>Bacteria</taxon>
        <taxon>Bacillati</taxon>
        <taxon>Actinomycetota</taxon>
        <taxon>Actinomycetes</taxon>
        <taxon>Streptosporangiales</taxon>
        <taxon>Thermomonosporaceae</taxon>
        <taxon>Thermomonospora</taxon>
    </lineage>
</organism>
<dbReference type="AlphaFoldDB" id="A0A7W3MW98"/>
<comment type="similarity">
    <text evidence="1">Belongs to the type-I restriction system S methylase family.</text>
</comment>
<feature type="domain" description="Type I restriction modification DNA specificity" evidence="6">
    <location>
        <begin position="201"/>
        <end position="361"/>
    </location>
</feature>
<evidence type="ECO:0000256" key="5">
    <source>
        <dbReference type="SAM" id="Coils"/>
    </source>
</evidence>
<proteinExistence type="inferred from homology"/>
<keyword evidence="8" id="KW-1185">Reference proteome</keyword>
<dbReference type="EMBL" id="JACJII010000001">
    <property type="protein sequence ID" value="MBA9003041.1"/>
    <property type="molecule type" value="Genomic_DNA"/>
</dbReference>
<accession>A0A7W3MW98</accession>
<dbReference type="SUPFAM" id="SSF116734">
    <property type="entry name" value="DNA methylase specificity domain"/>
    <property type="match status" value="2"/>
</dbReference>
<evidence type="ECO:0000256" key="2">
    <source>
        <dbReference type="ARBA" id="ARBA00022747"/>
    </source>
</evidence>